<evidence type="ECO:0000313" key="3">
    <source>
        <dbReference type="Proteomes" id="UP000529637"/>
    </source>
</evidence>
<evidence type="ECO:0000256" key="1">
    <source>
        <dbReference type="SAM" id="MobiDB-lite"/>
    </source>
</evidence>
<keyword evidence="3" id="KW-1185">Reference proteome</keyword>
<sequence>MQFRDNPTETFLRDPGNIVLQSLTLEDPPSSKSTARLAAEAAFSGSPVQPSAAQQPLIVVRRKRFAVPSAPDRSQSCDGRPPDGARGPRGFRAVAPVVFGLPERQVSPSLAQAGRSGALEALKPTPLPSARQERLAHKKPSKVLRIVFESADEQGTAQGLDPAELLDQSGGKLDSAERDQCNRLMMSIEDLKLSLAKLKQLKAFSLKKSGYARDWLKIERRMAAIRQQLQVSARQHDVASGQHGGAWG</sequence>
<name>A0A7Y6NSG0_9BURK</name>
<evidence type="ECO:0000313" key="2">
    <source>
        <dbReference type="EMBL" id="NUZ08486.1"/>
    </source>
</evidence>
<reference evidence="2 3" key="1">
    <citation type="submission" date="2020-06" db="EMBL/GenBank/DDBJ databases">
        <title>Schlegella sp. ID0723 isolated from air conditioner.</title>
        <authorList>
            <person name="Kim D.Y."/>
            <person name="Kim D.-U."/>
        </authorList>
    </citation>
    <scope>NUCLEOTIDE SEQUENCE [LARGE SCALE GENOMIC DNA]</scope>
    <source>
        <strain evidence="2 3">ID0723</strain>
    </source>
</reference>
<protein>
    <submittedName>
        <fullName evidence="2">Uncharacterized protein</fullName>
    </submittedName>
</protein>
<dbReference type="RefSeq" id="WP_176071324.1">
    <property type="nucleotide sequence ID" value="NZ_JABWMJ010000013.1"/>
</dbReference>
<feature type="compositionally biased region" description="Polar residues" evidence="1">
    <location>
        <begin position="23"/>
        <end position="34"/>
    </location>
</feature>
<accession>A0A7Y6NSG0</accession>
<feature type="region of interest" description="Disordered" evidence="1">
    <location>
        <begin position="68"/>
        <end position="90"/>
    </location>
</feature>
<proteinExistence type="predicted"/>
<gene>
    <name evidence="2" type="ORF">HQN59_22310</name>
</gene>
<comment type="caution">
    <text evidence="2">The sequence shown here is derived from an EMBL/GenBank/DDBJ whole genome shotgun (WGS) entry which is preliminary data.</text>
</comment>
<dbReference type="EMBL" id="JABWMJ010000013">
    <property type="protein sequence ID" value="NUZ08486.1"/>
    <property type="molecule type" value="Genomic_DNA"/>
</dbReference>
<feature type="compositionally biased region" description="Low complexity" evidence="1">
    <location>
        <begin position="78"/>
        <end position="90"/>
    </location>
</feature>
<dbReference type="Proteomes" id="UP000529637">
    <property type="component" value="Unassembled WGS sequence"/>
</dbReference>
<feature type="region of interest" description="Disordered" evidence="1">
    <location>
        <begin position="23"/>
        <end position="55"/>
    </location>
</feature>
<organism evidence="2 3">
    <name type="scientific">Piscinibacter koreensis</name>
    <dbReference type="NCBI Taxonomy" id="2742824"/>
    <lineage>
        <taxon>Bacteria</taxon>
        <taxon>Pseudomonadati</taxon>
        <taxon>Pseudomonadota</taxon>
        <taxon>Betaproteobacteria</taxon>
        <taxon>Burkholderiales</taxon>
        <taxon>Sphaerotilaceae</taxon>
        <taxon>Piscinibacter</taxon>
    </lineage>
</organism>
<dbReference type="AlphaFoldDB" id="A0A7Y6NSG0"/>